<keyword evidence="3" id="KW-1185">Reference proteome</keyword>
<feature type="transmembrane region" description="Helical" evidence="1">
    <location>
        <begin position="21"/>
        <end position="41"/>
    </location>
</feature>
<dbReference type="Proteomes" id="UP001165283">
    <property type="component" value="Unassembled WGS sequence"/>
</dbReference>
<dbReference type="EMBL" id="JAGSOV010000050">
    <property type="protein sequence ID" value="MCO1658096.1"/>
    <property type="molecule type" value="Genomic_DNA"/>
</dbReference>
<gene>
    <name evidence="2" type="ORF">KDL28_23835</name>
</gene>
<proteinExistence type="predicted"/>
<evidence type="ECO:0000256" key="1">
    <source>
        <dbReference type="SAM" id="Phobius"/>
    </source>
</evidence>
<dbReference type="InterPro" id="IPR025324">
    <property type="entry name" value="DUF4230"/>
</dbReference>
<evidence type="ECO:0000313" key="3">
    <source>
        <dbReference type="Proteomes" id="UP001165283"/>
    </source>
</evidence>
<evidence type="ECO:0000313" key="2">
    <source>
        <dbReference type="EMBL" id="MCO1658096.1"/>
    </source>
</evidence>
<protein>
    <submittedName>
        <fullName evidence="2">DUF4230 domain-containing protein</fullName>
    </submittedName>
</protein>
<name>A0ABT1A503_9PSEU</name>
<organism evidence="2 3">
    <name type="scientific">Pseudonocardia humida</name>
    <dbReference type="NCBI Taxonomy" id="2800819"/>
    <lineage>
        <taxon>Bacteria</taxon>
        <taxon>Bacillati</taxon>
        <taxon>Actinomycetota</taxon>
        <taxon>Actinomycetes</taxon>
        <taxon>Pseudonocardiales</taxon>
        <taxon>Pseudonocardiaceae</taxon>
        <taxon>Pseudonocardia</taxon>
    </lineage>
</organism>
<accession>A0ABT1A503</accession>
<comment type="caution">
    <text evidence="2">The sequence shown here is derived from an EMBL/GenBank/DDBJ whole genome shotgun (WGS) entry which is preliminary data.</text>
</comment>
<dbReference type="RefSeq" id="WP_252441744.1">
    <property type="nucleotide sequence ID" value="NZ_JAGSOV010000050.1"/>
</dbReference>
<dbReference type="Pfam" id="PF14014">
    <property type="entry name" value="DUF4230"/>
    <property type="match status" value="1"/>
</dbReference>
<sequence>MSQQTLDPDTDHSRRPHRTPVKAIVAIVVVGIVALVGVQVLSSLPSFEQRTVDRSTEPLMVALEDISEYHAATGTFQVLVDVEKDTPWVPDAISGERTTLFATGHADALVDFSGLGPERITVSPDGDAVTITLPPPTVAAATLDPANSRIVDRDRGLAERIGGALADNPVQDEELYLLATQKLDEAARQSDLPARAEENTRQMLTALTSSLGFPQVTVTFADVR</sequence>
<keyword evidence="1" id="KW-0472">Membrane</keyword>
<reference evidence="2" key="1">
    <citation type="submission" date="2021-04" db="EMBL/GenBank/DDBJ databases">
        <title>Pseudonocardia sp. nov., isolated from sandy soil of mangrove forest.</title>
        <authorList>
            <person name="Zan Z."/>
            <person name="Huang R."/>
            <person name="Liu W."/>
        </authorList>
    </citation>
    <scope>NUCLEOTIDE SEQUENCE</scope>
    <source>
        <strain evidence="2">S2-4</strain>
    </source>
</reference>
<keyword evidence="1" id="KW-1133">Transmembrane helix</keyword>
<keyword evidence="1" id="KW-0812">Transmembrane</keyword>